<dbReference type="OrthoDB" id="9808601at2"/>
<evidence type="ECO:0000256" key="1">
    <source>
        <dbReference type="ARBA" id="ARBA00010688"/>
    </source>
</evidence>
<name>A0A5J5IVS0_9MICO</name>
<keyword evidence="2" id="KW-0808">Transferase</keyword>
<evidence type="ECO:0000256" key="3">
    <source>
        <dbReference type="ARBA" id="ARBA00022741"/>
    </source>
</evidence>
<evidence type="ECO:0000256" key="5">
    <source>
        <dbReference type="ARBA" id="ARBA00022840"/>
    </source>
</evidence>
<gene>
    <name evidence="7" type="ORF">F6B42_04205</name>
</gene>
<dbReference type="InterPro" id="IPR011611">
    <property type="entry name" value="PfkB_dom"/>
</dbReference>
<sequence>MALLRAPEIGSLRHIGSLAVGIGGAESNVAIALRRLGVPVAWFGRVGDDPLGERVVRELRAEGIEVAAHVDPAAPTGLMLKERPTAATTAVHYYRAGSAGSRLQPADVPEGRVEDAALLHVTGITPLLSATAADAVRDAVVRARSAGVPVSFDINYRSALAASVVAAPLLREIAESADIVFGGTSELELIAGTDADTAAVALRSAGVAEVVIKRGADGATAHVGSEIVDAPGFAIDPLDTVGAGDAFVAGYLSVRLAGGGDAGGPGGSVAEALHRGNTCGAIACLGPGDWEASPTLADLARFHAVGADPVQR</sequence>
<dbReference type="CDD" id="cd01166">
    <property type="entry name" value="KdgK"/>
    <property type="match status" value="1"/>
</dbReference>
<dbReference type="InterPro" id="IPR002173">
    <property type="entry name" value="Carboh/pur_kinase_PfkB_CS"/>
</dbReference>
<dbReference type="PANTHER" id="PTHR43085">
    <property type="entry name" value="HEXOKINASE FAMILY MEMBER"/>
    <property type="match status" value="1"/>
</dbReference>
<dbReference type="PANTHER" id="PTHR43085:SF1">
    <property type="entry name" value="PSEUDOURIDINE KINASE-RELATED"/>
    <property type="match status" value="1"/>
</dbReference>
<proteinExistence type="inferred from homology"/>
<keyword evidence="4 7" id="KW-0418">Kinase</keyword>
<organism evidence="7 8">
    <name type="scientific">Microbacterium radiodurans</name>
    <dbReference type="NCBI Taxonomy" id="661398"/>
    <lineage>
        <taxon>Bacteria</taxon>
        <taxon>Bacillati</taxon>
        <taxon>Actinomycetota</taxon>
        <taxon>Actinomycetes</taxon>
        <taxon>Micrococcales</taxon>
        <taxon>Microbacteriaceae</taxon>
        <taxon>Microbacterium</taxon>
    </lineage>
</organism>
<dbReference type="AlphaFoldDB" id="A0A5J5IVS0"/>
<reference evidence="8" key="1">
    <citation type="submission" date="2019-09" db="EMBL/GenBank/DDBJ databases">
        <title>Mumia zhuanghuii sp. nov. isolated from the intestinal contents of plateau pika (Ochotona curzoniae) in the Qinghai-Tibet plateau of China.</title>
        <authorList>
            <person name="Tian Z."/>
        </authorList>
    </citation>
    <scope>NUCLEOTIDE SEQUENCE [LARGE SCALE GENOMIC DNA]</scope>
    <source>
        <strain evidence="8">DSM 25564</strain>
    </source>
</reference>
<dbReference type="EMBL" id="VYRZ01000001">
    <property type="protein sequence ID" value="KAA9090038.1"/>
    <property type="molecule type" value="Genomic_DNA"/>
</dbReference>
<dbReference type="GO" id="GO:0016301">
    <property type="term" value="F:kinase activity"/>
    <property type="evidence" value="ECO:0007669"/>
    <property type="project" value="UniProtKB-KW"/>
</dbReference>
<comment type="similarity">
    <text evidence="1">Belongs to the carbohydrate kinase PfkB family.</text>
</comment>
<feature type="domain" description="Carbohydrate kinase PfkB" evidence="6">
    <location>
        <begin position="14"/>
        <end position="294"/>
    </location>
</feature>
<evidence type="ECO:0000259" key="6">
    <source>
        <dbReference type="Pfam" id="PF00294"/>
    </source>
</evidence>
<keyword evidence="5" id="KW-0067">ATP-binding</keyword>
<evidence type="ECO:0000256" key="4">
    <source>
        <dbReference type="ARBA" id="ARBA00022777"/>
    </source>
</evidence>
<dbReference type="Gene3D" id="3.40.1190.20">
    <property type="match status" value="1"/>
</dbReference>
<evidence type="ECO:0000313" key="7">
    <source>
        <dbReference type="EMBL" id="KAA9090038.1"/>
    </source>
</evidence>
<keyword evidence="8" id="KW-1185">Reference proteome</keyword>
<dbReference type="SUPFAM" id="SSF53613">
    <property type="entry name" value="Ribokinase-like"/>
    <property type="match status" value="1"/>
</dbReference>
<dbReference type="InterPro" id="IPR029056">
    <property type="entry name" value="Ribokinase-like"/>
</dbReference>
<dbReference type="PROSITE" id="PS00584">
    <property type="entry name" value="PFKB_KINASES_2"/>
    <property type="match status" value="1"/>
</dbReference>
<dbReference type="InterPro" id="IPR050306">
    <property type="entry name" value="PfkB_Carbo_kinase"/>
</dbReference>
<comment type="caution">
    <text evidence="7">The sequence shown here is derived from an EMBL/GenBank/DDBJ whole genome shotgun (WGS) entry which is preliminary data.</text>
</comment>
<protein>
    <submittedName>
        <fullName evidence="7">Sugar kinase</fullName>
    </submittedName>
</protein>
<evidence type="ECO:0000256" key="2">
    <source>
        <dbReference type="ARBA" id="ARBA00022679"/>
    </source>
</evidence>
<dbReference type="GO" id="GO:0005524">
    <property type="term" value="F:ATP binding"/>
    <property type="evidence" value="ECO:0007669"/>
    <property type="project" value="UniProtKB-KW"/>
</dbReference>
<dbReference type="Proteomes" id="UP000327039">
    <property type="component" value="Unassembled WGS sequence"/>
</dbReference>
<keyword evidence="3" id="KW-0547">Nucleotide-binding</keyword>
<accession>A0A5J5IVS0</accession>
<evidence type="ECO:0000313" key="8">
    <source>
        <dbReference type="Proteomes" id="UP000327039"/>
    </source>
</evidence>
<dbReference type="Pfam" id="PF00294">
    <property type="entry name" value="PfkB"/>
    <property type="match status" value="1"/>
</dbReference>